<comment type="cofactor">
    <cofactor evidence="6">
        <name>Zn(2+)</name>
        <dbReference type="ChEBI" id="CHEBI:29105"/>
    </cofactor>
    <text evidence="6">Binds 1 zinc ion per subunit.</text>
</comment>
<keyword evidence="7" id="KW-1133">Transmembrane helix</keyword>
<sequence>MLTWLLLAFIALRLAIALWLTRRQIAAVARNRNAVPAAFADQVTLAAHQKAADYTITNERYSMLRAVVDCAVIVGLTLAGGLNLLSAGVAQLAEPYAPLGSVLHGVLLFAAIGLITTLIELPLDAWQTFKIEARFGFNRTTPGVFAGDLIKGLVVGAVLLLPIAALIIWLMQTAGSLWWLWAWVALIAFQFTVMLIYPTLIAPLFNKFTPLSDATLKERIDALLARCGFSSNGVFVMDGSKRSAHGNAYFTGLAKNKRIVFFDTLLEKLDPLQIEAVLAHELGHFKHKHITKRLISSSLIMLGGLALLGYLAEQSWFYEQLGVAPILNGSNAAMALILFMFVLPVFTYVLNPVGAWFSRKHEFEADAFAVQTSGAEPLKTALVKLFEDNAATLTPDPIYAAFYYSHPPAPVRIAHIEAQAEKHPTPLQGAPA</sequence>
<evidence type="ECO:0000256" key="4">
    <source>
        <dbReference type="ARBA" id="ARBA00022833"/>
    </source>
</evidence>
<keyword evidence="11" id="KW-1185">Reference proteome</keyword>
<dbReference type="Pfam" id="PF16491">
    <property type="entry name" value="Peptidase_M48_N"/>
    <property type="match status" value="1"/>
</dbReference>
<feature type="domain" description="CAAX prenyl protease 1 N-terminal" evidence="9">
    <location>
        <begin position="24"/>
        <end position="207"/>
    </location>
</feature>
<keyword evidence="7" id="KW-0472">Membrane</keyword>
<feature type="transmembrane region" description="Helical" evidence="7">
    <location>
        <begin position="332"/>
        <end position="350"/>
    </location>
</feature>
<keyword evidence="2" id="KW-0479">Metal-binding</keyword>
<keyword evidence="1 6" id="KW-0645">Protease</keyword>
<dbReference type="InterPro" id="IPR001915">
    <property type="entry name" value="Peptidase_M48"/>
</dbReference>
<dbReference type="Pfam" id="PF01435">
    <property type="entry name" value="Peptidase_M48"/>
    <property type="match status" value="1"/>
</dbReference>
<evidence type="ECO:0000259" key="9">
    <source>
        <dbReference type="Pfam" id="PF16491"/>
    </source>
</evidence>
<accession>A0ABV7H044</accession>
<dbReference type="Proteomes" id="UP001595556">
    <property type="component" value="Unassembled WGS sequence"/>
</dbReference>
<feature type="transmembrane region" description="Helical" evidence="7">
    <location>
        <begin position="102"/>
        <end position="123"/>
    </location>
</feature>
<evidence type="ECO:0000256" key="2">
    <source>
        <dbReference type="ARBA" id="ARBA00022723"/>
    </source>
</evidence>
<dbReference type="PANTHER" id="PTHR10120">
    <property type="entry name" value="CAAX PRENYL PROTEASE 1"/>
    <property type="match status" value="1"/>
</dbReference>
<keyword evidence="5 6" id="KW-0482">Metalloprotease</keyword>
<protein>
    <submittedName>
        <fullName evidence="10">M48 family metallopeptidase</fullName>
    </submittedName>
</protein>
<keyword evidence="7" id="KW-0812">Transmembrane</keyword>
<dbReference type="Gene3D" id="3.30.2010.10">
    <property type="entry name" value="Metalloproteases ('zincins'), catalytic domain"/>
    <property type="match status" value="1"/>
</dbReference>
<keyword evidence="3 6" id="KW-0378">Hydrolase</keyword>
<dbReference type="EMBL" id="JBHRTI010000003">
    <property type="protein sequence ID" value="MFC3147135.1"/>
    <property type="molecule type" value="Genomic_DNA"/>
</dbReference>
<evidence type="ECO:0000256" key="6">
    <source>
        <dbReference type="RuleBase" id="RU003983"/>
    </source>
</evidence>
<feature type="transmembrane region" description="Helical" evidence="7">
    <location>
        <begin position="144"/>
        <end position="171"/>
    </location>
</feature>
<dbReference type="InterPro" id="IPR032456">
    <property type="entry name" value="Peptidase_M48_N"/>
</dbReference>
<evidence type="ECO:0000256" key="5">
    <source>
        <dbReference type="ARBA" id="ARBA00023049"/>
    </source>
</evidence>
<dbReference type="CDD" id="cd07343">
    <property type="entry name" value="M48A_Zmpste24p_like"/>
    <property type="match status" value="1"/>
</dbReference>
<comment type="similarity">
    <text evidence="6">Belongs to the peptidase M48 family.</text>
</comment>
<comment type="caution">
    <text evidence="10">The sequence shown here is derived from an EMBL/GenBank/DDBJ whole genome shotgun (WGS) entry which is preliminary data.</text>
</comment>
<feature type="transmembrane region" description="Helical" evidence="7">
    <location>
        <begin position="177"/>
        <end position="197"/>
    </location>
</feature>
<name>A0ABV7H044_9BURK</name>
<evidence type="ECO:0000313" key="11">
    <source>
        <dbReference type="Proteomes" id="UP001595556"/>
    </source>
</evidence>
<evidence type="ECO:0000259" key="8">
    <source>
        <dbReference type="Pfam" id="PF01435"/>
    </source>
</evidence>
<proteinExistence type="inferred from homology"/>
<feature type="domain" description="Peptidase M48" evidence="8">
    <location>
        <begin position="211"/>
        <end position="418"/>
    </location>
</feature>
<evidence type="ECO:0000256" key="3">
    <source>
        <dbReference type="ARBA" id="ARBA00022801"/>
    </source>
</evidence>
<evidence type="ECO:0000256" key="1">
    <source>
        <dbReference type="ARBA" id="ARBA00022670"/>
    </source>
</evidence>
<dbReference type="InterPro" id="IPR027057">
    <property type="entry name" value="CAXX_Prtase_1"/>
</dbReference>
<dbReference type="RefSeq" id="WP_377301902.1">
    <property type="nucleotide sequence ID" value="NZ_CP180191.1"/>
</dbReference>
<feature type="transmembrane region" description="Helical" evidence="7">
    <location>
        <begin position="294"/>
        <end position="312"/>
    </location>
</feature>
<gene>
    <name evidence="10" type="ORF">ACFOEN_05705</name>
</gene>
<evidence type="ECO:0000313" key="10">
    <source>
        <dbReference type="EMBL" id="MFC3147135.1"/>
    </source>
</evidence>
<evidence type="ECO:0000256" key="7">
    <source>
        <dbReference type="SAM" id="Phobius"/>
    </source>
</evidence>
<keyword evidence="4 6" id="KW-0862">Zinc</keyword>
<reference evidence="11" key="1">
    <citation type="journal article" date="2019" name="Int. J. Syst. Evol. Microbiol.">
        <title>The Global Catalogue of Microorganisms (GCM) 10K type strain sequencing project: providing services to taxonomists for standard genome sequencing and annotation.</title>
        <authorList>
            <consortium name="The Broad Institute Genomics Platform"/>
            <consortium name="The Broad Institute Genome Sequencing Center for Infectious Disease"/>
            <person name="Wu L."/>
            <person name="Ma J."/>
        </authorList>
    </citation>
    <scope>NUCLEOTIDE SEQUENCE [LARGE SCALE GENOMIC DNA]</scope>
    <source>
        <strain evidence="11">KCTC 52168</strain>
    </source>
</reference>
<organism evidence="10 11">
    <name type="scientific">Piscinibacterium candidicorallinum</name>
    <dbReference type="NCBI Taxonomy" id="1793872"/>
    <lineage>
        <taxon>Bacteria</taxon>
        <taxon>Pseudomonadati</taxon>
        <taxon>Pseudomonadota</taxon>
        <taxon>Betaproteobacteria</taxon>
        <taxon>Burkholderiales</taxon>
        <taxon>Piscinibacterium</taxon>
    </lineage>
</organism>